<evidence type="ECO:0000313" key="1">
    <source>
        <dbReference type="EMBL" id="KRL61260.1"/>
    </source>
</evidence>
<dbReference type="PATRIC" id="fig|1423747.3.peg.929"/>
<accession>A0A0R1RVY2</accession>
<dbReference type="Proteomes" id="UP000051264">
    <property type="component" value="Unassembled WGS sequence"/>
</dbReference>
<sequence length="82" mass="9394">MQQDGRPWTTEQDALAFMSDAGLVSRLTMDQVGSWPQSKSEFTLDYKIAESIWWLLSIADSTNIDIEKALEKSLVSREEHFN</sequence>
<evidence type="ECO:0000313" key="2">
    <source>
        <dbReference type="Proteomes" id="UP000051264"/>
    </source>
</evidence>
<dbReference type="Gene3D" id="1.10.287.1080">
    <property type="entry name" value="MazG-like"/>
    <property type="match status" value="1"/>
</dbReference>
<evidence type="ECO:0008006" key="3">
    <source>
        <dbReference type="Google" id="ProtNLM"/>
    </source>
</evidence>
<proteinExistence type="predicted"/>
<organism evidence="1 2">
    <name type="scientific">Latilactobacillus fuchuensis DSM 14340 = JCM 11249</name>
    <dbReference type="NCBI Taxonomy" id="1423747"/>
    <lineage>
        <taxon>Bacteria</taxon>
        <taxon>Bacillati</taxon>
        <taxon>Bacillota</taxon>
        <taxon>Bacilli</taxon>
        <taxon>Lactobacillales</taxon>
        <taxon>Lactobacillaceae</taxon>
        <taxon>Latilactobacillus</taxon>
    </lineage>
</organism>
<dbReference type="EMBL" id="AZEX01000024">
    <property type="protein sequence ID" value="KRL61260.1"/>
    <property type="molecule type" value="Genomic_DNA"/>
</dbReference>
<gene>
    <name evidence="1" type="ORF">FC69_GL000909</name>
</gene>
<dbReference type="AlphaFoldDB" id="A0A0R1RVY2"/>
<comment type="caution">
    <text evidence="1">The sequence shown here is derived from an EMBL/GenBank/DDBJ whole genome shotgun (WGS) entry which is preliminary data.</text>
</comment>
<dbReference type="eggNOG" id="COG1694">
    <property type="taxonomic scope" value="Bacteria"/>
</dbReference>
<name>A0A0R1RVY2_9LACO</name>
<protein>
    <recommendedName>
        <fullName evidence="3">MazG-like protein</fullName>
    </recommendedName>
</protein>
<reference evidence="1 2" key="1">
    <citation type="journal article" date="2015" name="Genome Announc.">
        <title>Expanding the biotechnology potential of lactobacilli through comparative genomics of 213 strains and associated genera.</title>
        <authorList>
            <person name="Sun Z."/>
            <person name="Harris H.M."/>
            <person name="McCann A."/>
            <person name="Guo C."/>
            <person name="Argimon S."/>
            <person name="Zhang W."/>
            <person name="Yang X."/>
            <person name="Jeffery I.B."/>
            <person name="Cooney J.C."/>
            <person name="Kagawa T.F."/>
            <person name="Liu W."/>
            <person name="Song Y."/>
            <person name="Salvetti E."/>
            <person name="Wrobel A."/>
            <person name="Rasinkangas P."/>
            <person name="Parkhill J."/>
            <person name="Rea M.C."/>
            <person name="O'Sullivan O."/>
            <person name="Ritari J."/>
            <person name="Douillard F.P."/>
            <person name="Paul Ross R."/>
            <person name="Yang R."/>
            <person name="Briner A.E."/>
            <person name="Felis G.E."/>
            <person name="de Vos W.M."/>
            <person name="Barrangou R."/>
            <person name="Klaenhammer T.R."/>
            <person name="Caufield P.W."/>
            <person name="Cui Y."/>
            <person name="Zhang H."/>
            <person name="O'Toole P.W."/>
        </authorList>
    </citation>
    <scope>NUCLEOTIDE SEQUENCE [LARGE SCALE GENOMIC DNA]</scope>
    <source>
        <strain evidence="1 2">DSM 14340</strain>
    </source>
</reference>